<accession>A0ABT3E2C5</accession>
<dbReference type="EMBL" id="JAOZFE010000001">
    <property type="protein sequence ID" value="MCW0952565.1"/>
    <property type="molecule type" value="Genomic_DNA"/>
</dbReference>
<protein>
    <submittedName>
        <fullName evidence="1">YueI family protein</fullName>
    </submittedName>
</protein>
<sequence length="148" mass="17162">MPEMDPHLQNALYGTPKLNPDEQNKYLGAYRERVYAIQTKASLDDAQVMDLWDDILTKYPDAVWKLNGHLAADELMPYIQLAKKHHEEFSMVTDSASARNDIVAVLVADHAVHKEDVYLEDMLAENEPQEQVIETNEAPKKKWYQRFF</sequence>
<dbReference type="InterPro" id="IPR012543">
    <property type="entry name" value="DUF1694"/>
</dbReference>
<dbReference type="PIRSF" id="PIRSF034303">
    <property type="entry name" value="DUF1694"/>
    <property type="match status" value="1"/>
</dbReference>
<organism evidence="1 2">
    <name type="scientific">Weissella ceti</name>
    <dbReference type="NCBI Taxonomy" id="759620"/>
    <lineage>
        <taxon>Bacteria</taxon>
        <taxon>Bacillati</taxon>
        <taxon>Bacillota</taxon>
        <taxon>Bacilli</taxon>
        <taxon>Lactobacillales</taxon>
        <taxon>Lactobacillaceae</taxon>
        <taxon>Weissella</taxon>
    </lineage>
</organism>
<dbReference type="RefSeq" id="WP_213408697.1">
    <property type="nucleotide sequence ID" value="NZ_CP074441.1"/>
</dbReference>
<name>A0ABT3E2C5_9LACO</name>
<reference evidence="1 2" key="1">
    <citation type="submission" date="2022-10" db="EMBL/GenBank/DDBJ databases">
        <title>Weissella fermenti sp. nov., isolated from fermented cabbage.</title>
        <authorList>
            <person name="Lee J.K."/>
            <person name="Baek J.H."/>
            <person name="Choi D.G."/>
            <person name="Kim J.M."/>
            <person name="Jeon C.O."/>
        </authorList>
    </citation>
    <scope>NUCLEOTIDE SEQUENCE [LARGE SCALE GENOMIC DNA]</scope>
    <source>
        <strain evidence="1 2">KACC 18534</strain>
    </source>
</reference>
<evidence type="ECO:0000313" key="2">
    <source>
        <dbReference type="Proteomes" id="UP001526225"/>
    </source>
</evidence>
<proteinExistence type="predicted"/>
<dbReference type="Pfam" id="PF07997">
    <property type="entry name" value="DUF1694"/>
    <property type="match status" value="1"/>
</dbReference>
<dbReference type="Proteomes" id="UP001526225">
    <property type="component" value="Unassembled WGS sequence"/>
</dbReference>
<gene>
    <name evidence="1" type="ORF">OIT44_00455</name>
</gene>
<dbReference type="SUPFAM" id="SSF160515">
    <property type="entry name" value="YueI-like"/>
    <property type="match status" value="1"/>
</dbReference>
<evidence type="ECO:0000313" key="1">
    <source>
        <dbReference type="EMBL" id="MCW0952565.1"/>
    </source>
</evidence>
<dbReference type="Gene3D" id="3.30.1330.30">
    <property type="match status" value="1"/>
</dbReference>
<comment type="caution">
    <text evidence="1">The sequence shown here is derived from an EMBL/GenBank/DDBJ whole genome shotgun (WGS) entry which is preliminary data.</text>
</comment>
<dbReference type="InterPro" id="IPR029064">
    <property type="entry name" value="Ribosomal_eL30-like_sf"/>
</dbReference>
<keyword evidence="2" id="KW-1185">Reference proteome</keyword>